<dbReference type="InterPro" id="IPR007050">
    <property type="entry name" value="HTH_bacterioopsin"/>
</dbReference>
<evidence type="ECO:0000313" key="6">
    <source>
        <dbReference type="Proteomes" id="UP001501729"/>
    </source>
</evidence>
<dbReference type="PANTHER" id="PTHR34236:SF1">
    <property type="entry name" value="DIMETHYL SULFOXIDE REDUCTASE TRANSCRIPTIONAL ACTIVATOR"/>
    <property type="match status" value="1"/>
</dbReference>
<dbReference type="Pfam" id="PF15915">
    <property type="entry name" value="BAT"/>
    <property type="match status" value="1"/>
</dbReference>
<keyword evidence="1" id="KW-0805">Transcription regulation</keyword>
<accession>A0AAV3UQW6</accession>
<protein>
    <recommendedName>
        <fullName evidence="7">HTH DNA binding domain-containing protein</fullName>
    </recommendedName>
</protein>
<comment type="caution">
    <text evidence="5">The sequence shown here is derived from an EMBL/GenBank/DDBJ whole genome shotgun (WGS) entry which is preliminary data.</text>
</comment>
<gene>
    <name evidence="5" type="ORF">GCM10025751_54170</name>
</gene>
<dbReference type="Pfam" id="PF04967">
    <property type="entry name" value="HTH_10"/>
    <property type="match status" value="1"/>
</dbReference>
<keyword evidence="6" id="KW-1185">Reference proteome</keyword>
<evidence type="ECO:0000259" key="4">
    <source>
        <dbReference type="Pfam" id="PF15915"/>
    </source>
</evidence>
<dbReference type="GeneID" id="68617615"/>
<dbReference type="Proteomes" id="UP001501729">
    <property type="component" value="Unassembled WGS sequence"/>
</dbReference>
<evidence type="ECO:0000256" key="2">
    <source>
        <dbReference type="ARBA" id="ARBA00023163"/>
    </source>
</evidence>
<dbReference type="InterPro" id="IPR031803">
    <property type="entry name" value="BAT_GAF/HTH-assoc"/>
</dbReference>
<keyword evidence="2" id="KW-0804">Transcription</keyword>
<evidence type="ECO:0000256" key="1">
    <source>
        <dbReference type="ARBA" id="ARBA00023015"/>
    </source>
</evidence>
<feature type="domain" description="Bacterioopsin transcriptional activator GAF and HTH associated" evidence="4">
    <location>
        <begin position="5"/>
        <end position="139"/>
    </location>
</feature>
<proteinExistence type="predicted"/>
<evidence type="ECO:0008006" key="7">
    <source>
        <dbReference type="Google" id="ProtNLM"/>
    </source>
</evidence>
<name>A0AAV3UQW6_9EURY</name>
<dbReference type="PANTHER" id="PTHR34236">
    <property type="entry name" value="DIMETHYL SULFOXIDE REDUCTASE TRANSCRIPTIONAL ACTIVATOR"/>
    <property type="match status" value="1"/>
</dbReference>
<feature type="domain" description="HTH bat-type" evidence="3">
    <location>
        <begin position="156"/>
        <end position="207"/>
    </location>
</feature>
<evidence type="ECO:0000259" key="3">
    <source>
        <dbReference type="Pfam" id="PF04967"/>
    </source>
</evidence>
<sequence length="216" mass="24732">MPTIIEFTVPADEFPLGQIFQDFPDVEIELERMIPTNHALIPYFWVWGPKITNIAAHFKDNPAVQSVDFVDEVEGGGLFRTKWNTDVEGILKGIAEIDIVLLSATGSETKWQFELRTVDSTGITQFQRYCKDNNIDITITRLYALSEMRTGEQYHITTDQEEALIAAFEAGYFNEPREVTLKDIAQEMEITRQSLAARLRRGYRNLIANTLLHETE</sequence>
<dbReference type="EMBL" id="BAABKX010000030">
    <property type="protein sequence ID" value="GAA5064500.1"/>
    <property type="molecule type" value="Genomic_DNA"/>
</dbReference>
<evidence type="ECO:0000313" key="5">
    <source>
        <dbReference type="EMBL" id="GAA5064500.1"/>
    </source>
</evidence>
<dbReference type="RefSeq" id="WP_227778904.1">
    <property type="nucleotide sequence ID" value="NZ_BAABKX010000030.1"/>
</dbReference>
<organism evidence="5 6">
    <name type="scientific">Haladaptatus pallidirubidus</name>
    <dbReference type="NCBI Taxonomy" id="1008152"/>
    <lineage>
        <taxon>Archaea</taxon>
        <taxon>Methanobacteriati</taxon>
        <taxon>Methanobacteriota</taxon>
        <taxon>Stenosarchaea group</taxon>
        <taxon>Halobacteria</taxon>
        <taxon>Halobacteriales</taxon>
        <taxon>Haladaptataceae</taxon>
        <taxon>Haladaptatus</taxon>
    </lineage>
</organism>
<reference evidence="5 6" key="1">
    <citation type="journal article" date="2019" name="Int. J. Syst. Evol. Microbiol.">
        <title>The Global Catalogue of Microorganisms (GCM) 10K type strain sequencing project: providing services to taxonomists for standard genome sequencing and annotation.</title>
        <authorList>
            <consortium name="The Broad Institute Genomics Platform"/>
            <consortium name="The Broad Institute Genome Sequencing Center for Infectious Disease"/>
            <person name="Wu L."/>
            <person name="Ma J."/>
        </authorList>
    </citation>
    <scope>NUCLEOTIDE SEQUENCE [LARGE SCALE GENOMIC DNA]</scope>
    <source>
        <strain evidence="5 6">JCM 17504</strain>
    </source>
</reference>
<dbReference type="AlphaFoldDB" id="A0AAV3UQW6"/>